<organism evidence="1">
    <name type="scientific">Anguilla anguilla</name>
    <name type="common">European freshwater eel</name>
    <name type="synonym">Muraena anguilla</name>
    <dbReference type="NCBI Taxonomy" id="7936"/>
    <lineage>
        <taxon>Eukaryota</taxon>
        <taxon>Metazoa</taxon>
        <taxon>Chordata</taxon>
        <taxon>Craniata</taxon>
        <taxon>Vertebrata</taxon>
        <taxon>Euteleostomi</taxon>
        <taxon>Actinopterygii</taxon>
        <taxon>Neopterygii</taxon>
        <taxon>Teleostei</taxon>
        <taxon>Anguilliformes</taxon>
        <taxon>Anguillidae</taxon>
        <taxon>Anguilla</taxon>
    </lineage>
</organism>
<dbReference type="EMBL" id="GBXM01103917">
    <property type="protein sequence ID" value="JAH04660.1"/>
    <property type="molecule type" value="Transcribed_RNA"/>
</dbReference>
<sequence>MATTNIATTLQQIKKKKTSWQLTIYYLLTAQS</sequence>
<evidence type="ECO:0000313" key="1">
    <source>
        <dbReference type="EMBL" id="JAH04660.1"/>
    </source>
</evidence>
<proteinExistence type="predicted"/>
<reference evidence="1" key="1">
    <citation type="submission" date="2014-11" db="EMBL/GenBank/DDBJ databases">
        <authorList>
            <person name="Amaro Gonzalez C."/>
        </authorList>
    </citation>
    <scope>NUCLEOTIDE SEQUENCE</scope>
</reference>
<dbReference type="AlphaFoldDB" id="A0A0E9PKN8"/>
<reference evidence="1" key="2">
    <citation type="journal article" date="2015" name="Fish Shellfish Immunol.">
        <title>Early steps in the European eel (Anguilla anguilla)-Vibrio vulnificus interaction in the gills: Role of the RtxA13 toxin.</title>
        <authorList>
            <person name="Callol A."/>
            <person name="Pajuelo D."/>
            <person name="Ebbesson L."/>
            <person name="Teles M."/>
            <person name="MacKenzie S."/>
            <person name="Amaro C."/>
        </authorList>
    </citation>
    <scope>NUCLEOTIDE SEQUENCE</scope>
</reference>
<name>A0A0E9PKN8_ANGAN</name>
<protein>
    <submittedName>
        <fullName evidence="1">Uncharacterized protein</fullName>
    </submittedName>
</protein>
<accession>A0A0E9PKN8</accession>